<keyword evidence="1 2" id="KW-0732">Signal</keyword>
<accession>A0AAU7JS94</accession>
<dbReference type="SUPFAM" id="SSF69318">
    <property type="entry name" value="Integrin alpha N-terminal domain"/>
    <property type="match status" value="1"/>
</dbReference>
<dbReference type="Pfam" id="PF01471">
    <property type="entry name" value="PG_binding_1"/>
    <property type="match status" value="1"/>
</dbReference>
<dbReference type="InterPro" id="IPR028994">
    <property type="entry name" value="Integrin_alpha_N"/>
</dbReference>
<evidence type="ECO:0000313" key="5">
    <source>
        <dbReference type="EMBL" id="XBO42929.1"/>
    </source>
</evidence>
<evidence type="ECO:0000256" key="1">
    <source>
        <dbReference type="ARBA" id="ARBA00022729"/>
    </source>
</evidence>
<dbReference type="Pfam" id="PF26571">
    <property type="entry name" value="VldE"/>
    <property type="match status" value="1"/>
</dbReference>
<dbReference type="AlphaFoldDB" id="A0AAU7JS94"/>
<organism evidence="5">
    <name type="scientific">Pedococcus sp. KACC 23699</name>
    <dbReference type="NCBI Taxonomy" id="3149228"/>
    <lineage>
        <taxon>Bacteria</taxon>
        <taxon>Bacillati</taxon>
        <taxon>Actinomycetota</taxon>
        <taxon>Actinomycetes</taxon>
        <taxon>Micrococcales</taxon>
        <taxon>Intrasporangiaceae</taxon>
        <taxon>Pedococcus</taxon>
    </lineage>
</organism>
<reference evidence="5" key="1">
    <citation type="submission" date="2024-05" db="EMBL/GenBank/DDBJ databases">
        <authorList>
            <person name="Kim S."/>
            <person name="Heo J."/>
            <person name="Choi H."/>
            <person name="Choi Y."/>
            <person name="Kwon S.-W."/>
            <person name="Kim Y."/>
        </authorList>
    </citation>
    <scope>NUCLEOTIDE SEQUENCE</scope>
    <source>
        <strain evidence="5">KACC 23699</strain>
    </source>
</reference>
<feature type="domain" description="ARB-07466-like C-terminal" evidence="4">
    <location>
        <begin position="67"/>
        <end position="176"/>
    </location>
</feature>
<feature type="chain" id="PRO_5043705949" evidence="2">
    <location>
        <begin position="39"/>
        <end position="586"/>
    </location>
</feature>
<dbReference type="PANTHER" id="PTHR44103">
    <property type="entry name" value="PROPROTEIN CONVERTASE P"/>
    <property type="match status" value="1"/>
</dbReference>
<feature type="signal peptide" evidence="2">
    <location>
        <begin position="1"/>
        <end position="38"/>
    </location>
</feature>
<dbReference type="InterPro" id="IPR058593">
    <property type="entry name" value="ARB_07466-like_C"/>
</dbReference>
<gene>
    <name evidence="5" type="ORF">ABEG17_15335</name>
</gene>
<name>A0AAU7JS94_9MICO</name>
<dbReference type="Gene3D" id="2.115.10.10">
    <property type="entry name" value="Tachylectin 2"/>
    <property type="match status" value="2"/>
</dbReference>
<dbReference type="PANTHER" id="PTHR44103:SF1">
    <property type="entry name" value="PROPROTEIN CONVERTASE P"/>
    <property type="match status" value="1"/>
</dbReference>
<dbReference type="InterPro" id="IPR036365">
    <property type="entry name" value="PGBD-like_sf"/>
</dbReference>
<evidence type="ECO:0000256" key="2">
    <source>
        <dbReference type="SAM" id="SignalP"/>
    </source>
</evidence>
<evidence type="ECO:0000259" key="3">
    <source>
        <dbReference type="Pfam" id="PF01471"/>
    </source>
</evidence>
<dbReference type="InterPro" id="IPR036366">
    <property type="entry name" value="PGBDSf"/>
</dbReference>
<evidence type="ECO:0000259" key="4">
    <source>
        <dbReference type="Pfam" id="PF26571"/>
    </source>
</evidence>
<proteinExistence type="predicted"/>
<sequence>MSRTAHPRLSAGTLSAGVMVVVVALVGAILTTAPAASAATAVPPTPTGLPAGVEELASYVGANSCDASTKPGSAALGALLVRTYPGTSYGSARACASDSLATSEHYDGRAVDWMANSRNATQKAQATAAVTWMLAKDKAGNPYAMARRLGVMYLIWNNRTWSAYRPQEGWKEYNGCLSAARAGTAYDTTCHRNHVHISLSWAGAMKRTSYWSKKVAVPEYGPCRTWLTNWASPRTSVNPARCQEPPAVRAMPTATSSGKRLVSISGMYLKEGSTGPAVTSVQSAIGASATGTFSTATVTALTSWQKRNGVTATGVTDAATWRALIRTYAAPPVSLGLDARIDSDILTLTDGRLTLSDTVADPQGRLLATGWSGVTAVVAPGDFTGDAYPDLLSRTTDGHLWLHPGTGNATFGSPVDLGSGWNGYSTLLSPGDFTGDGRSDLVGVRSNGDLYLYRGNGAGRFSGPGTRIGTGWGAFDAVLSPGDFTGDARADIIARRPDGTLWLYAGNGRGGWAATGRTIGRGWQSFTTVLAAGDINRDNLSDLMALTSDGRWLAYPGSGRGGFGPVYGQQVSRGDWSAAGLVVGVR</sequence>
<dbReference type="InterPro" id="IPR013517">
    <property type="entry name" value="FG-GAP"/>
</dbReference>
<dbReference type="EMBL" id="CP157483">
    <property type="protein sequence ID" value="XBO42929.1"/>
    <property type="molecule type" value="Genomic_DNA"/>
</dbReference>
<dbReference type="SUPFAM" id="SSF47090">
    <property type="entry name" value="PGBD-like"/>
    <property type="match status" value="1"/>
</dbReference>
<feature type="domain" description="Peptidoglycan binding-like" evidence="3">
    <location>
        <begin position="288"/>
        <end position="324"/>
    </location>
</feature>
<protein>
    <submittedName>
        <fullName evidence="5">FG-GAP-like repeat-containing protein</fullName>
    </submittedName>
</protein>
<dbReference type="Pfam" id="PF13517">
    <property type="entry name" value="FG-GAP_3"/>
    <property type="match status" value="1"/>
</dbReference>
<dbReference type="Gene3D" id="1.10.101.10">
    <property type="entry name" value="PGBD-like superfamily/PGBD"/>
    <property type="match status" value="1"/>
</dbReference>
<dbReference type="InterPro" id="IPR002477">
    <property type="entry name" value="Peptidoglycan-bd-like"/>
</dbReference>
<dbReference type="RefSeq" id="WP_406830354.1">
    <property type="nucleotide sequence ID" value="NZ_CP157483.1"/>
</dbReference>